<name>A0AAN9QE01_CANGL</name>
<proteinExistence type="predicted"/>
<protein>
    <submittedName>
        <fullName evidence="1">Uncharacterized protein</fullName>
    </submittedName>
</protein>
<sequence length="155" mass="17679">MDSSTALISSPIEENAKCDMSRADGFDDTKFQASIFWRNDHPNRVHSSISQGITQTYSKTSIIRPSQKYLLPNTKFRQCVQRNRDSDQSATKSTACITFPRENLELENFLIKSISKTGRREIFQCGQLVSLMHDKVELQGDDGLDINPDKRMTEE</sequence>
<keyword evidence="2" id="KW-1185">Reference proteome</keyword>
<accession>A0AAN9QE01</accession>
<evidence type="ECO:0000313" key="1">
    <source>
        <dbReference type="EMBL" id="KAK7327798.1"/>
    </source>
</evidence>
<organism evidence="1 2">
    <name type="scientific">Canavalia gladiata</name>
    <name type="common">Sword bean</name>
    <name type="synonym">Dolichos gladiatus</name>
    <dbReference type="NCBI Taxonomy" id="3824"/>
    <lineage>
        <taxon>Eukaryota</taxon>
        <taxon>Viridiplantae</taxon>
        <taxon>Streptophyta</taxon>
        <taxon>Embryophyta</taxon>
        <taxon>Tracheophyta</taxon>
        <taxon>Spermatophyta</taxon>
        <taxon>Magnoliopsida</taxon>
        <taxon>eudicotyledons</taxon>
        <taxon>Gunneridae</taxon>
        <taxon>Pentapetalae</taxon>
        <taxon>rosids</taxon>
        <taxon>fabids</taxon>
        <taxon>Fabales</taxon>
        <taxon>Fabaceae</taxon>
        <taxon>Papilionoideae</taxon>
        <taxon>50 kb inversion clade</taxon>
        <taxon>NPAAA clade</taxon>
        <taxon>indigoferoid/millettioid clade</taxon>
        <taxon>Phaseoleae</taxon>
        <taxon>Canavalia</taxon>
    </lineage>
</organism>
<dbReference type="Proteomes" id="UP001367508">
    <property type="component" value="Unassembled WGS sequence"/>
</dbReference>
<dbReference type="AlphaFoldDB" id="A0AAN9QE01"/>
<comment type="caution">
    <text evidence="1">The sequence shown here is derived from an EMBL/GenBank/DDBJ whole genome shotgun (WGS) entry which is preliminary data.</text>
</comment>
<gene>
    <name evidence="1" type="ORF">VNO77_21889</name>
</gene>
<reference evidence="1 2" key="1">
    <citation type="submission" date="2024-01" db="EMBL/GenBank/DDBJ databases">
        <title>The genomes of 5 underutilized Papilionoideae crops provide insights into root nodulation and disease resistanc.</title>
        <authorList>
            <person name="Jiang F."/>
        </authorList>
    </citation>
    <scope>NUCLEOTIDE SEQUENCE [LARGE SCALE GENOMIC DNA]</scope>
    <source>
        <strain evidence="1">LVBAO_FW01</strain>
        <tissue evidence="1">Leaves</tissue>
    </source>
</reference>
<evidence type="ECO:0000313" key="2">
    <source>
        <dbReference type="Proteomes" id="UP001367508"/>
    </source>
</evidence>
<dbReference type="EMBL" id="JAYMYQ010000005">
    <property type="protein sequence ID" value="KAK7327798.1"/>
    <property type="molecule type" value="Genomic_DNA"/>
</dbReference>